<evidence type="ECO:0000313" key="3">
    <source>
        <dbReference type="Proteomes" id="UP000265715"/>
    </source>
</evidence>
<dbReference type="Proteomes" id="UP000265715">
    <property type="component" value="Unassembled WGS sequence"/>
</dbReference>
<evidence type="ECO:0000259" key="1">
    <source>
        <dbReference type="Pfam" id="PF09348"/>
    </source>
</evidence>
<dbReference type="Pfam" id="PF09348">
    <property type="entry name" value="DUF1990"/>
    <property type="match status" value="1"/>
</dbReference>
<sequence>MVGGKQAQPAKDGTGALFHRRYQVRFSDARMTPQQLMAFVKANLASLAPAQLADFEKRHGHPWAMEVGDEYDITIFGPWNGAVRVVEVGETSFTLLTLKGHPEAGHIRFTLEEDPEMPGVLCFRIESWARSRDGLVQLAYSSLKLGQMVQERVWVTFCKRVVKYSGGRQLGKVEVVTKELGRG</sequence>
<evidence type="ECO:0000313" key="2">
    <source>
        <dbReference type="EMBL" id="RIH81861.1"/>
    </source>
</evidence>
<proteinExistence type="predicted"/>
<organism evidence="2 3">
    <name type="scientific">Calidithermus terrae</name>
    <dbReference type="NCBI Taxonomy" id="1408545"/>
    <lineage>
        <taxon>Bacteria</taxon>
        <taxon>Thermotogati</taxon>
        <taxon>Deinococcota</taxon>
        <taxon>Deinococci</taxon>
        <taxon>Thermales</taxon>
        <taxon>Thermaceae</taxon>
        <taxon>Calidithermus</taxon>
    </lineage>
</organism>
<dbReference type="AlphaFoldDB" id="A0A399EI10"/>
<dbReference type="InterPro" id="IPR018960">
    <property type="entry name" value="DUF1990"/>
</dbReference>
<dbReference type="RefSeq" id="WP_119315908.1">
    <property type="nucleotide sequence ID" value="NZ_QXDL01000146.1"/>
</dbReference>
<dbReference type="OrthoDB" id="4193407at2"/>
<reference evidence="2 3" key="1">
    <citation type="submission" date="2018-08" db="EMBL/GenBank/DDBJ databases">
        <title>Meiothermus terrae DSM 26712 genome sequencing project.</title>
        <authorList>
            <person name="Da Costa M.S."/>
            <person name="Albuquerque L."/>
            <person name="Raposo P."/>
            <person name="Froufe H.J.C."/>
            <person name="Barroso C.S."/>
            <person name="Egas C."/>
        </authorList>
    </citation>
    <scope>NUCLEOTIDE SEQUENCE [LARGE SCALE GENOMIC DNA]</scope>
    <source>
        <strain evidence="2 3">DSM 26712</strain>
    </source>
</reference>
<name>A0A399EI10_9DEIN</name>
<accession>A0A399EI10</accession>
<dbReference type="EMBL" id="QXDL01000146">
    <property type="protein sequence ID" value="RIH81861.1"/>
    <property type="molecule type" value="Genomic_DNA"/>
</dbReference>
<feature type="domain" description="DUF1990" evidence="1">
    <location>
        <begin position="65"/>
        <end position="150"/>
    </location>
</feature>
<protein>
    <recommendedName>
        <fullName evidence="1">DUF1990 domain-containing protein</fullName>
    </recommendedName>
</protein>
<gene>
    <name evidence="2" type="ORF">Mterra_02934</name>
</gene>
<comment type="caution">
    <text evidence="2">The sequence shown here is derived from an EMBL/GenBank/DDBJ whole genome shotgun (WGS) entry which is preliminary data.</text>
</comment>
<keyword evidence="3" id="KW-1185">Reference proteome</keyword>